<feature type="region of interest" description="Disordered" evidence="1">
    <location>
        <begin position="157"/>
        <end position="345"/>
    </location>
</feature>
<feature type="transmembrane region" description="Helical" evidence="2">
    <location>
        <begin position="128"/>
        <end position="149"/>
    </location>
</feature>
<evidence type="ECO:0000313" key="4">
    <source>
        <dbReference type="Proteomes" id="UP000723463"/>
    </source>
</evidence>
<dbReference type="AlphaFoldDB" id="A0A9P6K2X0"/>
<protein>
    <submittedName>
        <fullName evidence="3">Uncharacterized protein</fullName>
    </submittedName>
</protein>
<feature type="compositionally biased region" description="Polar residues" evidence="1">
    <location>
        <begin position="271"/>
        <end position="286"/>
    </location>
</feature>
<proteinExistence type="predicted"/>
<accession>A0A9P6K2X0</accession>
<comment type="caution">
    <text evidence="3">The sequence shown here is derived from an EMBL/GenBank/DDBJ whole genome shotgun (WGS) entry which is preliminary data.</text>
</comment>
<sequence length="443" mass="47850">MTSSCVLTDCMDYYTLYNSCLVRYPSVELDQEKCICTSTGIAYYTKCYPCVISLPTTTTPIMSVANYTATCNALSSAGAGFTFSGFTGLPTSTGVYYPIPSGTGGSGSGSNNSNSGSSDNGSSSNTGLYAGIGAGVGVVVLGAALFFWYRSRNNNKPGKTAELPPPPAMQAVHNHHQPPPQPQPPLPAVPVQHQYNYNQPPAQAGYQQQYPDQQNQLQQQQNPYQQQNHYQPQTVVPQQQQQQQQYTSQPPVMTNFYGQAGGGTYPDSNAYDPNQQNQGYYPTASTVAPIPQPVPSPTFSPNEYYQQQQQQQQQQQAQHTFSPVVTTSGIHQQQEPMPMPEQSNPYGLTSPSATTNTTAYSPAMTTSNSTAYETPATTTTTTTAFAYEAPAFIAPPVVGAGGVNKVSAHGPQVIHVQEQQQAANFSKNPQYVEPHHNHNAYHN</sequence>
<feature type="compositionally biased region" description="Low complexity" evidence="1">
    <location>
        <begin position="109"/>
        <end position="123"/>
    </location>
</feature>
<feature type="compositionally biased region" description="Low complexity" evidence="1">
    <location>
        <begin position="332"/>
        <end position="342"/>
    </location>
</feature>
<gene>
    <name evidence="3" type="ORF">EC957_000768</name>
</gene>
<evidence type="ECO:0000313" key="3">
    <source>
        <dbReference type="EMBL" id="KAF9543584.1"/>
    </source>
</evidence>
<keyword evidence="2" id="KW-0812">Transmembrane</keyword>
<feature type="compositionally biased region" description="Low complexity" evidence="1">
    <location>
        <begin position="306"/>
        <end position="318"/>
    </location>
</feature>
<evidence type="ECO:0000256" key="1">
    <source>
        <dbReference type="SAM" id="MobiDB-lite"/>
    </source>
</evidence>
<name>A0A9P6K2X0_9FUNG</name>
<feature type="compositionally biased region" description="Low complexity" evidence="1">
    <location>
        <begin position="189"/>
        <end position="251"/>
    </location>
</feature>
<reference evidence="3" key="1">
    <citation type="journal article" date="2020" name="Fungal Divers.">
        <title>Resolving the Mortierellaceae phylogeny through synthesis of multi-gene phylogenetics and phylogenomics.</title>
        <authorList>
            <person name="Vandepol N."/>
            <person name="Liber J."/>
            <person name="Desiro A."/>
            <person name="Na H."/>
            <person name="Kennedy M."/>
            <person name="Barry K."/>
            <person name="Grigoriev I.V."/>
            <person name="Miller A.N."/>
            <person name="O'Donnell K."/>
            <person name="Stajich J.E."/>
            <person name="Bonito G."/>
        </authorList>
    </citation>
    <scope>NUCLEOTIDE SEQUENCE</scope>
    <source>
        <strain evidence="3">NRRL 2591</strain>
    </source>
</reference>
<keyword evidence="4" id="KW-1185">Reference proteome</keyword>
<evidence type="ECO:0000256" key="2">
    <source>
        <dbReference type="SAM" id="Phobius"/>
    </source>
</evidence>
<keyword evidence="2" id="KW-0472">Membrane</keyword>
<dbReference type="EMBL" id="JAAAXW010000110">
    <property type="protein sequence ID" value="KAF9543584.1"/>
    <property type="molecule type" value="Genomic_DNA"/>
</dbReference>
<feature type="compositionally biased region" description="Pro residues" evidence="1">
    <location>
        <begin position="177"/>
        <end position="188"/>
    </location>
</feature>
<keyword evidence="2" id="KW-1133">Transmembrane helix</keyword>
<organism evidence="3 4">
    <name type="scientific">Mortierella hygrophila</name>
    <dbReference type="NCBI Taxonomy" id="979708"/>
    <lineage>
        <taxon>Eukaryota</taxon>
        <taxon>Fungi</taxon>
        <taxon>Fungi incertae sedis</taxon>
        <taxon>Mucoromycota</taxon>
        <taxon>Mortierellomycotina</taxon>
        <taxon>Mortierellomycetes</taxon>
        <taxon>Mortierellales</taxon>
        <taxon>Mortierellaceae</taxon>
        <taxon>Mortierella</taxon>
    </lineage>
</organism>
<feature type="compositionally biased region" description="Polar residues" evidence="1">
    <location>
        <begin position="319"/>
        <end position="331"/>
    </location>
</feature>
<feature type="region of interest" description="Disordered" evidence="1">
    <location>
        <begin position="104"/>
        <end position="123"/>
    </location>
</feature>
<dbReference type="Proteomes" id="UP000723463">
    <property type="component" value="Unassembled WGS sequence"/>
</dbReference>